<accession>A0A0G1SQX9</accession>
<evidence type="ECO:0000256" key="1">
    <source>
        <dbReference type="SAM" id="Phobius"/>
    </source>
</evidence>
<evidence type="ECO:0000313" key="2">
    <source>
        <dbReference type="EMBL" id="KKU44398.1"/>
    </source>
</evidence>
<dbReference type="AlphaFoldDB" id="A0A0G1SQX9"/>
<gene>
    <name evidence="2" type="ORF">UX60_C0007G0022</name>
</gene>
<dbReference type="Proteomes" id="UP000034487">
    <property type="component" value="Unassembled WGS sequence"/>
</dbReference>
<keyword evidence="1" id="KW-1133">Transmembrane helix</keyword>
<comment type="caution">
    <text evidence="2">The sequence shown here is derived from an EMBL/GenBank/DDBJ whole genome shotgun (WGS) entry which is preliminary data.</text>
</comment>
<keyword evidence="1" id="KW-0812">Transmembrane</keyword>
<name>A0A0G1SQX9_9BACT</name>
<evidence type="ECO:0000313" key="3">
    <source>
        <dbReference type="Proteomes" id="UP000034487"/>
    </source>
</evidence>
<keyword evidence="1" id="KW-0472">Membrane</keyword>
<protein>
    <submittedName>
        <fullName evidence="2">Uncharacterized protein</fullName>
    </submittedName>
</protein>
<dbReference type="EMBL" id="LCMV01000007">
    <property type="protein sequence ID" value="KKU44398.1"/>
    <property type="molecule type" value="Genomic_DNA"/>
</dbReference>
<feature type="transmembrane region" description="Helical" evidence="1">
    <location>
        <begin position="15"/>
        <end position="33"/>
    </location>
</feature>
<organism evidence="2 3">
    <name type="scientific">Berkelbacteria bacterium GW2011_GWA2_46_7</name>
    <dbReference type="NCBI Taxonomy" id="1618335"/>
    <lineage>
        <taxon>Bacteria</taxon>
        <taxon>Candidatus Berkelbacteria</taxon>
    </lineage>
</organism>
<sequence>MKVGNFFTFLGRNRLQAIVVFVVLALLVIGVGLTSRFQATEETPFVDGGNLLVHIDDGGLPGLGKLKIVGDCREGNTIGAGAQTIDTVTRGGSAQCQLIRDRNAPRDFFEIRAITYASYQQNKVFFLPLSENTNSRSSLKMGADGGIYTARIAVDGSIDVKISRGKYHR</sequence>
<reference evidence="2 3" key="1">
    <citation type="journal article" date="2015" name="Nature">
        <title>rRNA introns, odd ribosomes, and small enigmatic genomes across a large radiation of phyla.</title>
        <authorList>
            <person name="Brown C.T."/>
            <person name="Hug L.A."/>
            <person name="Thomas B.C."/>
            <person name="Sharon I."/>
            <person name="Castelle C.J."/>
            <person name="Singh A."/>
            <person name="Wilkins M.J."/>
            <person name="Williams K.H."/>
            <person name="Banfield J.F."/>
        </authorList>
    </citation>
    <scope>NUCLEOTIDE SEQUENCE [LARGE SCALE GENOMIC DNA]</scope>
</reference>
<proteinExistence type="predicted"/>